<protein>
    <submittedName>
        <fullName evidence="2">Uncharacterized protein</fullName>
    </submittedName>
</protein>
<gene>
    <name evidence="2" type="ORF">CK203_111806</name>
</gene>
<dbReference type="EMBL" id="QGNW01000857">
    <property type="protein sequence ID" value="RVW60495.1"/>
    <property type="molecule type" value="Genomic_DNA"/>
</dbReference>
<comment type="caution">
    <text evidence="2">The sequence shown here is derived from an EMBL/GenBank/DDBJ whole genome shotgun (WGS) entry which is preliminary data.</text>
</comment>
<dbReference type="Proteomes" id="UP000288805">
    <property type="component" value="Unassembled WGS sequence"/>
</dbReference>
<dbReference type="AlphaFoldDB" id="A0A438FKE2"/>
<sequence length="129" mass="13533">MTAYGADQGASAGPEHPEHPEEPVEIPANTPPPAPAVASTKPILKVAPSAPQVTPSTPPVIPPYPSHLLHLSQGLLYPLSRADYRHSDPVHCHPEAPPFVDQPMPPEEPITGETGAVEPSSPHHPSATI</sequence>
<proteinExistence type="predicted"/>
<accession>A0A438FKE2</accession>
<name>A0A438FKE2_VITVI</name>
<evidence type="ECO:0000313" key="3">
    <source>
        <dbReference type="Proteomes" id="UP000288805"/>
    </source>
</evidence>
<evidence type="ECO:0000313" key="2">
    <source>
        <dbReference type="EMBL" id="RVW60495.1"/>
    </source>
</evidence>
<feature type="region of interest" description="Disordered" evidence="1">
    <location>
        <begin position="91"/>
        <end position="129"/>
    </location>
</feature>
<organism evidence="2 3">
    <name type="scientific">Vitis vinifera</name>
    <name type="common">Grape</name>
    <dbReference type="NCBI Taxonomy" id="29760"/>
    <lineage>
        <taxon>Eukaryota</taxon>
        <taxon>Viridiplantae</taxon>
        <taxon>Streptophyta</taxon>
        <taxon>Embryophyta</taxon>
        <taxon>Tracheophyta</taxon>
        <taxon>Spermatophyta</taxon>
        <taxon>Magnoliopsida</taxon>
        <taxon>eudicotyledons</taxon>
        <taxon>Gunneridae</taxon>
        <taxon>Pentapetalae</taxon>
        <taxon>rosids</taxon>
        <taxon>Vitales</taxon>
        <taxon>Vitaceae</taxon>
        <taxon>Viteae</taxon>
        <taxon>Vitis</taxon>
    </lineage>
</organism>
<evidence type="ECO:0000256" key="1">
    <source>
        <dbReference type="SAM" id="MobiDB-lite"/>
    </source>
</evidence>
<reference evidence="2 3" key="1">
    <citation type="journal article" date="2018" name="PLoS Genet.">
        <title>Population sequencing reveals clonal diversity and ancestral inbreeding in the grapevine cultivar Chardonnay.</title>
        <authorList>
            <person name="Roach M.J."/>
            <person name="Johnson D.L."/>
            <person name="Bohlmann J."/>
            <person name="van Vuuren H.J."/>
            <person name="Jones S.J."/>
            <person name="Pretorius I.S."/>
            <person name="Schmidt S.A."/>
            <person name="Borneman A.R."/>
        </authorList>
    </citation>
    <scope>NUCLEOTIDE SEQUENCE [LARGE SCALE GENOMIC DNA]</scope>
    <source>
        <strain evidence="3">cv. Chardonnay</strain>
        <tissue evidence="2">Leaf</tissue>
    </source>
</reference>
<feature type="region of interest" description="Disordered" evidence="1">
    <location>
        <begin position="1"/>
        <end position="40"/>
    </location>
</feature>